<dbReference type="Pfam" id="PF05426">
    <property type="entry name" value="Alginate_lyase"/>
    <property type="match status" value="1"/>
</dbReference>
<accession>A0A495PYQ7</accession>
<evidence type="ECO:0000256" key="2">
    <source>
        <dbReference type="ARBA" id="ARBA00022729"/>
    </source>
</evidence>
<organism evidence="7 8">
    <name type="scientific">Gillisia mitskevichiae</name>
    <dbReference type="NCBI Taxonomy" id="270921"/>
    <lineage>
        <taxon>Bacteria</taxon>
        <taxon>Pseudomonadati</taxon>
        <taxon>Bacteroidota</taxon>
        <taxon>Flavobacteriia</taxon>
        <taxon>Flavobacteriales</taxon>
        <taxon>Flavobacteriaceae</taxon>
        <taxon>Gillisia</taxon>
    </lineage>
</organism>
<keyword evidence="3" id="KW-0574">Periplasm</keyword>
<evidence type="ECO:0000259" key="5">
    <source>
        <dbReference type="Pfam" id="PF05426"/>
    </source>
</evidence>
<evidence type="ECO:0000256" key="3">
    <source>
        <dbReference type="ARBA" id="ARBA00022764"/>
    </source>
</evidence>
<dbReference type="InterPro" id="IPR008397">
    <property type="entry name" value="Alginate_lyase_dom"/>
</dbReference>
<dbReference type="Gene3D" id="2.70.98.70">
    <property type="match status" value="1"/>
</dbReference>
<dbReference type="OrthoDB" id="9772435at2"/>
<proteinExistence type="predicted"/>
<evidence type="ECO:0000256" key="1">
    <source>
        <dbReference type="ARBA" id="ARBA00004418"/>
    </source>
</evidence>
<dbReference type="GO" id="GO:0042597">
    <property type="term" value="C:periplasmic space"/>
    <property type="evidence" value="ECO:0007669"/>
    <property type="project" value="UniProtKB-SubCell"/>
</dbReference>
<keyword evidence="4 7" id="KW-0456">Lyase</keyword>
<dbReference type="Pfam" id="PF07940">
    <property type="entry name" value="Hepar_II_III_C"/>
    <property type="match status" value="1"/>
</dbReference>
<dbReference type="GO" id="GO:0016829">
    <property type="term" value="F:lyase activity"/>
    <property type="evidence" value="ECO:0007669"/>
    <property type="project" value="UniProtKB-KW"/>
</dbReference>
<sequence length="754" mass="85713">MTSLFQSHSLRIFFFLFIFSQFIKAQDQASSKSSGLILTEEGLKKIKDNLGQVPLFDRSLQEIKDEVDIEINNGIEVPIPKDLAGGYTHERHKKNYSTAQKAGVLFNILGEEKYANYIKKMLLEYAAMYPKLPLHPEERSYARGKIFWQSLNDSNWLVSMSQAYSSIYNWISKEERATLENNLFKPFADFLSVESPQFFNRIHNHSTWGNAAVGMIGLVMNDEELVDLALYGLKEDNIDETARDNDGGLIKQKGQAAGFLANMEEAFSPSGYYTEGPYYQRYALYPFMLFAKALQNKKPELKIFEYKDGILVKSVYALINLTDADGEFFPLNDAQKGMSYFNNSVIMSVDAAYYYGEHNPMLLSIAKKQGEVTLDDAGLAVALGLKNKEEQEFLKESIILTDGSKGNKGGVAILHSKEDKSRYSLVMKYTSQGDSHGHYDKLSYSFYNDGEEVIQDYGFARFVNIEQKNGGGYLKENTSWAKQSIAHNTIIQNETSHFNGDFDTGTKFHSEKYFSDFSKPDVQIISAKENNAYPGTQMHRTMALINSDIFQKPVMIDIFRVTGAKENQYDLPFYYFGQIIETNFEYNSPEKLEKLGSKNGYQHLWKEAAGISSANNSKFTWSNNNKFYTLTNVTKEGDSLIMARLGASDPQFNLRRDPVYIWRKHKAKDAVFVSVLEPHGSYNPITELGNNSFSQIKEAKILIDNDEYTAVELIGFNKTKLLLVIANKNGEGRHSLRINNNEISWKGNYTIIEN</sequence>
<dbReference type="RefSeq" id="WP_121344471.1">
    <property type="nucleotide sequence ID" value="NZ_RBLG01000001.1"/>
</dbReference>
<evidence type="ECO:0000313" key="8">
    <source>
        <dbReference type="Proteomes" id="UP000276282"/>
    </source>
</evidence>
<evidence type="ECO:0000313" key="7">
    <source>
        <dbReference type="EMBL" id="RKS55706.1"/>
    </source>
</evidence>
<dbReference type="AlphaFoldDB" id="A0A495PYQ7"/>
<gene>
    <name evidence="7" type="ORF">BC962_0675</name>
</gene>
<feature type="domain" description="Alginate lyase" evidence="5">
    <location>
        <begin position="100"/>
        <end position="323"/>
    </location>
</feature>
<dbReference type="Proteomes" id="UP000276282">
    <property type="component" value="Unassembled WGS sequence"/>
</dbReference>
<reference evidence="7 8" key="1">
    <citation type="submission" date="2018-10" db="EMBL/GenBank/DDBJ databases">
        <title>Genomic Encyclopedia of Archaeal and Bacterial Type Strains, Phase II (KMG-II): from individual species to whole genera.</title>
        <authorList>
            <person name="Goeker M."/>
        </authorList>
    </citation>
    <scope>NUCLEOTIDE SEQUENCE [LARGE SCALE GENOMIC DNA]</scope>
    <source>
        <strain evidence="7 8">DSM 19839</strain>
    </source>
</reference>
<dbReference type="PANTHER" id="PTHR39210">
    <property type="entry name" value="HEPARIN-SULFATE LYASE"/>
    <property type="match status" value="1"/>
</dbReference>
<dbReference type="Gene3D" id="1.50.10.100">
    <property type="entry name" value="Chondroitin AC/alginate lyase"/>
    <property type="match status" value="1"/>
</dbReference>
<keyword evidence="8" id="KW-1185">Reference proteome</keyword>
<evidence type="ECO:0000256" key="4">
    <source>
        <dbReference type="ARBA" id="ARBA00023239"/>
    </source>
</evidence>
<keyword evidence="2" id="KW-0732">Signal</keyword>
<comment type="subcellular location">
    <subcellularLocation>
        <location evidence="1">Periplasm</location>
    </subcellularLocation>
</comment>
<dbReference type="EMBL" id="RBLG01000001">
    <property type="protein sequence ID" value="RKS55706.1"/>
    <property type="molecule type" value="Genomic_DNA"/>
</dbReference>
<comment type="caution">
    <text evidence="7">The sequence shown here is derived from an EMBL/GenBank/DDBJ whole genome shotgun (WGS) entry which is preliminary data.</text>
</comment>
<evidence type="ECO:0000259" key="6">
    <source>
        <dbReference type="Pfam" id="PF07940"/>
    </source>
</evidence>
<dbReference type="SUPFAM" id="SSF48230">
    <property type="entry name" value="Chondroitin AC/alginate lyase"/>
    <property type="match status" value="1"/>
</dbReference>
<dbReference type="InterPro" id="IPR008929">
    <property type="entry name" value="Chondroitin_lyas"/>
</dbReference>
<protein>
    <submittedName>
        <fullName evidence="7">Alginate lyase</fullName>
    </submittedName>
</protein>
<dbReference type="PANTHER" id="PTHR39210:SF1">
    <property type="entry name" value="HEPARIN-SULFATE LYASE"/>
    <property type="match status" value="1"/>
</dbReference>
<feature type="domain" description="Heparinase II/III-like C-terminal" evidence="6">
    <location>
        <begin position="401"/>
        <end position="628"/>
    </location>
</feature>
<name>A0A495PYQ7_9FLAO</name>
<dbReference type="InterPro" id="IPR012480">
    <property type="entry name" value="Hepar_II_III_C"/>
</dbReference>